<dbReference type="RefSeq" id="WP_095526046.1">
    <property type="nucleotide sequence ID" value="NZ_MDUX01000105.1"/>
</dbReference>
<keyword evidence="5" id="KW-1185">Reference proteome</keyword>
<proteinExistence type="predicted"/>
<dbReference type="OrthoDB" id="9151209at2"/>
<evidence type="ECO:0008006" key="6">
    <source>
        <dbReference type="Google" id="ProtNLM"/>
    </source>
</evidence>
<evidence type="ECO:0000313" key="5">
    <source>
        <dbReference type="Proteomes" id="UP000623509"/>
    </source>
</evidence>
<dbReference type="Proteomes" id="UP000216107">
    <property type="component" value="Unassembled WGS sequence"/>
</dbReference>
<sequence length="165" mass="18380">MNRLWLQLADRFDACAPRELALIQASQLDPDAASRQEIARLEDENKRLRVALDSEQALFVPPAQMAVLLRELIAGQQGLELLSLKAGNPEPLLAQKDAPIGLFRHSLDLELRGSYATLAAYLAHVERLPWRLGFSSLSLRTETAPRANLKLILYTVSLEATWLGL</sequence>
<evidence type="ECO:0000256" key="1">
    <source>
        <dbReference type="SAM" id="Coils"/>
    </source>
</evidence>
<keyword evidence="1" id="KW-0175">Coiled coil</keyword>
<comment type="caution">
    <text evidence="3">The sequence shown here is derived from an EMBL/GenBank/DDBJ whole genome shotgun (WGS) entry which is preliminary data.</text>
</comment>
<dbReference type="AlphaFoldDB" id="A0A272EMH3"/>
<dbReference type="Proteomes" id="UP000623509">
    <property type="component" value="Unassembled WGS sequence"/>
</dbReference>
<evidence type="ECO:0000313" key="2">
    <source>
        <dbReference type="EMBL" id="KAF7597708.1"/>
    </source>
</evidence>
<reference evidence="2 5" key="1">
    <citation type="submission" date="2016-08" db="EMBL/GenBank/DDBJ databases">
        <title>Candidatus Dactylopiibacterium carminicum genome sequence.</title>
        <authorList>
            <person name="Ramirez-Puebla S.T."/>
            <person name="Ormeno-Orrillo E."/>
            <person name="Vera-Ponce De Leon A."/>
            <person name="Luis L."/>
            <person name="Sanchez-Flores A."/>
            <person name="Monica R."/>
            <person name="Martinez-Romero E."/>
        </authorList>
    </citation>
    <scope>NUCLEOTIDE SEQUENCE [LARGE SCALE GENOMIC DNA]</scope>
    <source>
        <strain evidence="2">END1</strain>
    </source>
</reference>
<name>A0A272EMH3_9RHOO</name>
<accession>A0A272EMH3</accession>
<dbReference type="EMBL" id="NMRN01000104">
    <property type="protein sequence ID" value="PAS91317.1"/>
    <property type="molecule type" value="Genomic_DNA"/>
</dbReference>
<gene>
    <name evidence="2" type="ORF">BGI27_17340</name>
    <name evidence="3" type="ORF">CGU29_17140</name>
</gene>
<evidence type="ECO:0000313" key="3">
    <source>
        <dbReference type="EMBL" id="PAS91317.1"/>
    </source>
</evidence>
<organism evidence="3 4">
    <name type="scientific">Candidatus Dactylopiibacterium carminicum</name>
    <dbReference type="NCBI Taxonomy" id="857335"/>
    <lineage>
        <taxon>Bacteria</taxon>
        <taxon>Pseudomonadati</taxon>
        <taxon>Pseudomonadota</taxon>
        <taxon>Betaproteobacteria</taxon>
        <taxon>Rhodocyclales</taxon>
        <taxon>Rhodocyclaceae</taxon>
        <taxon>Candidatus Dactylopiibacterium</taxon>
    </lineage>
</organism>
<feature type="coiled-coil region" evidence="1">
    <location>
        <begin position="31"/>
        <end position="58"/>
    </location>
</feature>
<reference evidence="3 4" key="2">
    <citation type="submission" date="2017-07" db="EMBL/GenBank/DDBJ databases">
        <title>Candidatus Dactylopiibacterium carminicum, a nitrogen-fixing symbiont of the cochineal insect Dactylopius coccus and Dactylopius opuntiae (Hemiptera: Coccoidea: Dactylopiidae).</title>
        <authorList>
            <person name="Vera A."/>
        </authorList>
    </citation>
    <scope>NUCLEOTIDE SEQUENCE [LARGE SCALE GENOMIC DNA]</scope>
    <source>
        <strain evidence="3 4">NFDCM</strain>
    </source>
</reference>
<evidence type="ECO:0000313" key="4">
    <source>
        <dbReference type="Proteomes" id="UP000216107"/>
    </source>
</evidence>
<dbReference type="EMBL" id="MDUX01000105">
    <property type="protein sequence ID" value="KAF7597708.1"/>
    <property type="molecule type" value="Genomic_DNA"/>
</dbReference>
<protein>
    <recommendedName>
        <fullName evidence="6">MSHA biogenesis protein MshJ</fullName>
    </recommendedName>
</protein>